<dbReference type="PANTHER" id="PTHR45639:SF4">
    <property type="entry name" value="HSC70CB, ISOFORM G"/>
    <property type="match status" value="1"/>
</dbReference>
<keyword evidence="1" id="KW-0547">Nucleotide-binding</keyword>
<dbReference type="GO" id="GO:0005524">
    <property type="term" value="F:ATP binding"/>
    <property type="evidence" value="ECO:0007669"/>
    <property type="project" value="UniProtKB-KW"/>
</dbReference>
<dbReference type="AlphaFoldDB" id="A0AAP0S2H4"/>
<comment type="caution">
    <text evidence="3">The sequence shown here is derived from an EMBL/GenBank/DDBJ whole genome shotgun (WGS) entry which is preliminary data.</text>
</comment>
<protein>
    <submittedName>
        <fullName evidence="3">Uncharacterized protein</fullName>
    </submittedName>
</protein>
<accession>A0AAP0S2H4</accession>
<dbReference type="EMBL" id="JBBPBK010000003">
    <property type="protein sequence ID" value="KAK9288704.1"/>
    <property type="molecule type" value="Genomic_DNA"/>
</dbReference>
<dbReference type="Gene3D" id="3.30.420.40">
    <property type="match status" value="1"/>
</dbReference>
<evidence type="ECO:0000256" key="2">
    <source>
        <dbReference type="ARBA" id="ARBA00022840"/>
    </source>
</evidence>
<sequence>MGITSKTFCSSQSPAIYSIARKQKGTNVVLTKESKSEALDAAILGDKQCLFGMVGAASTMKIPETLVYQVNQLIGCQPACKLQWDVKSFPSVVYEGPDDGYLLIHALHLEEVNTFMPSEVLKLVLSKSKGIAEKNLNYCIETPVDFVNLQGRITFLDALTNKVHLNYVTSVAYRICKIELPEDYQLDVDINGHGSMKVCVAGFKMEYKIDALQNVVGACLGLWAASEKLKVGNANPEAPMERPSENVHSEAWVTHENSIHRVAVARGCALQCAILNPIFKVRELQQHRQPVIS</sequence>
<dbReference type="Gene3D" id="3.30.30.30">
    <property type="match status" value="1"/>
</dbReference>
<dbReference type="Proteomes" id="UP001415857">
    <property type="component" value="Unassembled WGS sequence"/>
</dbReference>
<dbReference type="GO" id="GO:0005634">
    <property type="term" value="C:nucleus"/>
    <property type="evidence" value="ECO:0007669"/>
    <property type="project" value="TreeGrafter"/>
</dbReference>
<keyword evidence="2" id="KW-0067">ATP-binding</keyword>
<name>A0AAP0S2H4_LIQFO</name>
<dbReference type="GO" id="GO:0005829">
    <property type="term" value="C:cytosol"/>
    <property type="evidence" value="ECO:0007669"/>
    <property type="project" value="TreeGrafter"/>
</dbReference>
<dbReference type="GO" id="GO:0140662">
    <property type="term" value="F:ATP-dependent protein folding chaperone"/>
    <property type="evidence" value="ECO:0007669"/>
    <property type="project" value="InterPro"/>
</dbReference>
<evidence type="ECO:0000256" key="1">
    <source>
        <dbReference type="ARBA" id="ARBA00022741"/>
    </source>
</evidence>
<dbReference type="InterPro" id="IPR013126">
    <property type="entry name" value="Hsp_70_fam"/>
</dbReference>
<dbReference type="PANTHER" id="PTHR45639">
    <property type="entry name" value="HSC70CB, ISOFORM G-RELATED"/>
    <property type="match status" value="1"/>
</dbReference>
<keyword evidence="4" id="KW-1185">Reference proteome</keyword>
<evidence type="ECO:0000313" key="4">
    <source>
        <dbReference type="Proteomes" id="UP001415857"/>
    </source>
</evidence>
<evidence type="ECO:0000313" key="3">
    <source>
        <dbReference type="EMBL" id="KAK9288704.1"/>
    </source>
</evidence>
<organism evidence="3 4">
    <name type="scientific">Liquidambar formosana</name>
    <name type="common">Formosan gum</name>
    <dbReference type="NCBI Taxonomy" id="63359"/>
    <lineage>
        <taxon>Eukaryota</taxon>
        <taxon>Viridiplantae</taxon>
        <taxon>Streptophyta</taxon>
        <taxon>Embryophyta</taxon>
        <taxon>Tracheophyta</taxon>
        <taxon>Spermatophyta</taxon>
        <taxon>Magnoliopsida</taxon>
        <taxon>eudicotyledons</taxon>
        <taxon>Gunneridae</taxon>
        <taxon>Pentapetalae</taxon>
        <taxon>Saxifragales</taxon>
        <taxon>Altingiaceae</taxon>
        <taxon>Liquidambar</taxon>
    </lineage>
</organism>
<proteinExistence type="predicted"/>
<gene>
    <name evidence="3" type="ORF">L1049_017167</name>
</gene>
<reference evidence="3 4" key="1">
    <citation type="journal article" date="2024" name="Plant J.">
        <title>Genome sequences and population genomics reveal climatic adaptation and genomic divergence between two closely related sweetgum species.</title>
        <authorList>
            <person name="Xu W.Q."/>
            <person name="Ren C.Q."/>
            <person name="Zhang X.Y."/>
            <person name="Comes H.P."/>
            <person name="Liu X.H."/>
            <person name="Li Y.G."/>
            <person name="Kettle C.J."/>
            <person name="Jalonen R."/>
            <person name="Gaisberger H."/>
            <person name="Ma Y.Z."/>
            <person name="Qiu Y.X."/>
        </authorList>
    </citation>
    <scope>NUCLEOTIDE SEQUENCE [LARGE SCALE GENOMIC DNA]</scope>
    <source>
        <strain evidence="3">Hangzhou</strain>
    </source>
</reference>